<evidence type="ECO:0000313" key="2">
    <source>
        <dbReference type="Proteomes" id="UP001604335"/>
    </source>
</evidence>
<comment type="caution">
    <text evidence="1">The sequence shown here is derived from an EMBL/GenBank/DDBJ whole genome shotgun (WGS) entry which is preliminary data.</text>
</comment>
<gene>
    <name evidence="1" type="ORF">VPK24_08000</name>
</gene>
<organism evidence="1 2">
    <name type="scientific">Limnothrix redekei LRLZ20PSL1</name>
    <dbReference type="NCBI Taxonomy" id="3112953"/>
    <lineage>
        <taxon>Bacteria</taxon>
        <taxon>Bacillati</taxon>
        <taxon>Cyanobacteriota</taxon>
        <taxon>Cyanophyceae</taxon>
        <taxon>Pseudanabaenales</taxon>
        <taxon>Pseudanabaenaceae</taxon>
        <taxon>Limnothrix</taxon>
    </lineage>
</organism>
<dbReference type="RefSeq" id="WP_393011999.1">
    <property type="nucleotide sequence ID" value="NZ_JAZAQF010000049.1"/>
</dbReference>
<protein>
    <submittedName>
        <fullName evidence="1">DUF6464 family protein</fullName>
    </submittedName>
</protein>
<evidence type="ECO:0000313" key="1">
    <source>
        <dbReference type="EMBL" id="MFG3817576.1"/>
    </source>
</evidence>
<dbReference type="Pfam" id="PF20065">
    <property type="entry name" value="DUF6464"/>
    <property type="match status" value="1"/>
</dbReference>
<dbReference type="Proteomes" id="UP001604335">
    <property type="component" value="Unassembled WGS sequence"/>
</dbReference>
<keyword evidence="2" id="KW-1185">Reference proteome</keyword>
<dbReference type="EMBL" id="JAZAQF010000049">
    <property type="protein sequence ID" value="MFG3817576.1"/>
    <property type="molecule type" value="Genomic_DNA"/>
</dbReference>
<reference evidence="2" key="1">
    <citation type="journal article" date="2024" name="Algal Res.">
        <title>Biochemical, toxicological and genomic investigation of a high-biomass producing Limnothrix strain isolated from Italian shallow drinking water reservoir.</title>
        <authorList>
            <person name="Simonazzi M."/>
            <person name="Shishido T.K."/>
            <person name="Delbaje E."/>
            <person name="Wahlsten M."/>
            <person name="Fewer D.P."/>
            <person name="Sivonen K."/>
            <person name="Pezzolesi L."/>
            <person name="Pistocchi R."/>
        </authorList>
    </citation>
    <scope>NUCLEOTIDE SEQUENCE [LARGE SCALE GENOMIC DNA]</scope>
    <source>
        <strain evidence="2">LRLZ20PSL1</strain>
    </source>
</reference>
<accession>A0ABW7CCE4</accession>
<sequence length="123" mass="14122">MQQDPPSLPTEVIVTHPRESLGDVQLDWHPQPGSYLDLAGKTYAVLERHHRYQLRSGRYHLYKIALHVQATQRPSEQNFFEGQWIIGDPRCRFNARSELLRCAVNPSGPCLGCRSFELIPKQA</sequence>
<name>A0ABW7CCE4_9CYAN</name>
<proteinExistence type="predicted"/>
<dbReference type="InterPro" id="IPR045589">
    <property type="entry name" value="DUF6464"/>
</dbReference>